<dbReference type="RefSeq" id="WP_025356022.1">
    <property type="nucleotide sequence ID" value="NZ_CP007155.1"/>
</dbReference>
<evidence type="ECO:0000256" key="1">
    <source>
        <dbReference type="SAM" id="MobiDB-lite"/>
    </source>
</evidence>
<protein>
    <submittedName>
        <fullName evidence="2">Uncharacterized protein</fullName>
    </submittedName>
</protein>
<dbReference type="HOGENOM" id="CLU_672300_0_0_11"/>
<feature type="region of interest" description="Disordered" evidence="1">
    <location>
        <begin position="235"/>
        <end position="265"/>
    </location>
</feature>
<dbReference type="EMBL" id="CP007155">
    <property type="protein sequence ID" value="AHH95866.1"/>
    <property type="molecule type" value="Genomic_DNA"/>
</dbReference>
<dbReference type="KEGG" id="kal:KALB_2498"/>
<accession>W5W5V1</accession>
<gene>
    <name evidence="2" type="ORF">KALB_2498</name>
</gene>
<dbReference type="Proteomes" id="UP000019225">
    <property type="component" value="Chromosome"/>
</dbReference>
<dbReference type="eggNOG" id="ENOG502ZSPW">
    <property type="taxonomic scope" value="Bacteria"/>
</dbReference>
<sequence>MTDPFDLPDLPLPDSVRDSARQRILSGIAQRPRASKAPLLIAASVVVLAASATVVASTLQHADKLSPGAASTTTTSSWARGGAGANSYNAHEGWAAALDSERCGRAATSVHPPRDQWQPIVTSSLDGVTLIAFRGPTGPFFCELTASSVSLSTPVADYPHEGVGQVLFRTANGSLAGVLTPGVRDVSLIREHSGGFSEAVPGLVAASLFLAPNAMSGGDLVLKDTVSGLTQRFREAELPPKAQATVDQPKPPGERTSDSGRRLGSCLDAASLHPPADAGNWQPGALIDTMPGHTIQLGRYGSVLGVCDSHSSPLFYTLDTTERVPVASTVFRGYNLMVDIKPDRDPKLNVSALVGVVNDEAVASITLSQQGQPDRQAVISNRTFAVWGLITAQDARYQVTAKDAAGKVLDQVWAGGR</sequence>
<evidence type="ECO:0000313" key="2">
    <source>
        <dbReference type="EMBL" id="AHH95866.1"/>
    </source>
</evidence>
<name>W5W5V1_9PSEU</name>
<evidence type="ECO:0000313" key="3">
    <source>
        <dbReference type="Proteomes" id="UP000019225"/>
    </source>
</evidence>
<keyword evidence="3" id="KW-1185">Reference proteome</keyword>
<proteinExistence type="predicted"/>
<dbReference type="STRING" id="1449976.KALB_2498"/>
<dbReference type="OrthoDB" id="3557251at2"/>
<dbReference type="AlphaFoldDB" id="W5W5V1"/>
<organism evidence="2 3">
    <name type="scientific">Kutzneria albida DSM 43870</name>
    <dbReference type="NCBI Taxonomy" id="1449976"/>
    <lineage>
        <taxon>Bacteria</taxon>
        <taxon>Bacillati</taxon>
        <taxon>Actinomycetota</taxon>
        <taxon>Actinomycetes</taxon>
        <taxon>Pseudonocardiales</taxon>
        <taxon>Pseudonocardiaceae</taxon>
        <taxon>Kutzneria</taxon>
    </lineage>
</organism>
<reference evidence="2 3" key="1">
    <citation type="journal article" date="2014" name="BMC Genomics">
        <title>Complete genome sequence of producer of the glycopeptide antibiotic Aculeximycin Kutzneria albida DSM 43870T, a representative of minor genus of Pseudonocardiaceae.</title>
        <authorList>
            <person name="Rebets Y."/>
            <person name="Tokovenko B."/>
            <person name="Lushchyk I."/>
            <person name="Ruckert C."/>
            <person name="Zaburannyi N."/>
            <person name="Bechthold A."/>
            <person name="Kalinowski J."/>
            <person name="Luzhetskyy A."/>
        </authorList>
    </citation>
    <scope>NUCLEOTIDE SEQUENCE [LARGE SCALE GENOMIC DNA]</scope>
    <source>
        <strain evidence="2">DSM 43870</strain>
    </source>
</reference>
<feature type="compositionally biased region" description="Basic and acidic residues" evidence="1">
    <location>
        <begin position="252"/>
        <end position="261"/>
    </location>
</feature>